<keyword evidence="1" id="KW-1133">Transmembrane helix</keyword>
<proteinExistence type="predicted"/>
<sequence length="164" mass="19274">MKYIANKNLDLWFINCQRRESKNSIFTILLILFIGFAILADQRGDKIFGLSGWTLISLFFFYIFIRASFIFNRTIKEIEINELGVVFKTYGFKLFGLIPLTGKRVATGYRDLKFSLKEFPLKENKKALIIECYLIVIKDVEYYLLHKDFEDSLIQTLADKIQTK</sequence>
<accession>A0A9X2YV93</accession>
<dbReference type="EMBL" id="JAOZEW010000011">
    <property type="protein sequence ID" value="MCV9928323.1"/>
    <property type="molecule type" value="Genomic_DNA"/>
</dbReference>
<dbReference type="AlphaFoldDB" id="A0A9X2YV93"/>
<dbReference type="Proteomes" id="UP001151079">
    <property type="component" value="Unassembled WGS sequence"/>
</dbReference>
<gene>
    <name evidence="2" type="ORF">OIU83_11690</name>
</gene>
<evidence type="ECO:0000256" key="1">
    <source>
        <dbReference type="SAM" id="Phobius"/>
    </source>
</evidence>
<keyword evidence="1" id="KW-0472">Membrane</keyword>
<keyword evidence="1" id="KW-0812">Transmembrane</keyword>
<organism evidence="2 3">
    <name type="scientific">Flavobacterium shii</name>
    <dbReference type="NCBI Taxonomy" id="2987687"/>
    <lineage>
        <taxon>Bacteria</taxon>
        <taxon>Pseudomonadati</taxon>
        <taxon>Bacteroidota</taxon>
        <taxon>Flavobacteriia</taxon>
        <taxon>Flavobacteriales</taxon>
        <taxon>Flavobacteriaceae</taxon>
        <taxon>Flavobacterium</taxon>
    </lineage>
</organism>
<feature type="transmembrane region" description="Helical" evidence="1">
    <location>
        <begin position="46"/>
        <end position="65"/>
    </location>
</feature>
<feature type="transmembrane region" description="Helical" evidence="1">
    <location>
        <begin position="21"/>
        <end position="40"/>
    </location>
</feature>
<name>A0A9X2YV93_9FLAO</name>
<evidence type="ECO:0000313" key="3">
    <source>
        <dbReference type="Proteomes" id="UP001151079"/>
    </source>
</evidence>
<keyword evidence="3" id="KW-1185">Reference proteome</keyword>
<comment type="caution">
    <text evidence="2">The sequence shown here is derived from an EMBL/GenBank/DDBJ whole genome shotgun (WGS) entry which is preliminary data.</text>
</comment>
<dbReference type="RefSeq" id="WP_264206436.1">
    <property type="nucleotide sequence ID" value="NZ_JAOZEW010000011.1"/>
</dbReference>
<protein>
    <submittedName>
        <fullName evidence="2">Uncharacterized protein</fullName>
    </submittedName>
</protein>
<evidence type="ECO:0000313" key="2">
    <source>
        <dbReference type="EMBL" id="MCV9928323.1"/>
    </source>
</evidence>
<reference evidence="2" key="1">
    <citation type="submission" date="2022-10" db="EMBL/GenBank/DDBJ databases">
        <title>Two novel species of Flavobacterium.</title>
        <authorList>
            <person name="Liu Q."/>
            <person name="Xin Y.-H."/>
        </authorList>
    </citation>
    <scope>NUCLEOTIDE SEQUENCE</scope>
    <source>
        <strain evidence="2">LS1R49</strain>
    </source>
</reference>